<sequence>MSSSECSSGDDLVFYEEIFPFEGPPRIASGNRDIVITDTTLRDGQQGWREFTVEEGLRIYRVLAELGSAIESTELFLYTPKDRKLVSAIKSLELSNPRPIGWIRASLSDLKLLQEAGLKETVILASISDYHIHFKFGLSREQAFEKYLSVVEEALKLGISVRCSLEDFTRASPSRNIFPFVSKLMKLSERYRSQIRIKLADTLGLGLPFPDIPPPRGIPAVIRLLTDGMGVPGGSIEFHGHNDLGLVVANHLAAWIYGARASNCTLMGIGERTGNCPLEVMLIHYVGIKGHDGTANLKAIREAAQLFRSLGLKIPEFQPLVGENAFRTKAGIHIDGLMKNPKIYLPFDPISVLGIPYGVAITPHSGRSAIALWVSSHLDGGKIDAKHVLALKEDPRLEALYNELMKLFDEKRSLNDDELMRIAVKYFPELDRRNLNGRNDDNREDLII</sequence>
<dbReference type="Pfam" id="PF00682">
    <property type="entry name" value="HMGL-like"/>
    <property type="match status" value="1"/>
</dbReference>
<dbReference type="InterPro" id="IPR000891">
    <property type="entry name" value="PYR_CT"/>
</dbReference>
<proteinExistence type="inferred from homology"/>
<dbReference type="RefSeq" id="WP_125670014.1">
    <property type="nucleotide sequence ID" value="NZ_RCOS01000003.1"/>
</dbReference>
<dbReference type="OrthoDB" id="6555at2157"/>
<organism evidence="4 5">
    <name type="scientific">Candidatus Methanodesulfokora washburnensis</name>
    <dbReference type="NCBI Taxonomy" id="2478471"/>
    <lineage>
        <taxon>Archaea</taxon>
        <taxon>Thermoproteota</taxon>
        <taxon>Candidatus Korarchaeia</taxon>
        <taxon>Candidatus Korarchaeia incertae sedis</taxon>
        <taxon>Candidatus Methanodesulfokora</taxon>
    </lineage>
</organism>
<feature type="domain" description="Pyruvate carboxyltransferase" evidence="3">
    <location>
        <begin position="34"/>
        <end position="301"/>
    </location>
</feature>
<reference evidence="4 5" key="1">
    <citation type="submission" date="2018-10" db="EMBL/GenBank/DDBJ databases">
        <title>Co-occurring genomic capacity for anaerobic methane metabolism and dissimilatory sulfite reduction discovered in the Korarchaeota.</title>
        <authorList>
            <person name="Mckay L.J."/>
            <person name="Dlakic M."/>
            <person name="Fields M.W."/>
            <person name="Delmont T.O."/>
            <person name="Eren A.M."/>
            <person name="Jay Z.J."/>
            <person name="Klingelsmith K.B."/>
            <person name="Rusch D.B."/>
            <person name="Inskeep W.P."/>
        </authorList>
    </citation>
    <scope>NUCLEOTIDE SEQUENCE [LARGE SCALE GENOMIC DNA]</scope>
    <source>
        <strain evidence="4 5">MDKW</strain>
    </source>
</reference>
<evidence type="ECO:0000256" key="1">
    <source>
        <dbReference type="ARBA" id="ARBA00006154"/>
    </source>
</evidence>
<accession>A0A429GZ00</accession>
<dbReference type="InterPro" id="IPR054691">
    <property type="entry name" value="LeuA/HCS_post-cat"/>
</dbReference>
<gene>
    <name evidence="4" type="ORF">D6D85_00145</name>
</gene>
<comment type="caution">
    <text evidence="4">The sequence shown here is derived from an EMBL/GenBank/DDBJ whole genome shotgun (WGS) entry which is preliminary data.</text>
</comment>
<dbReference type="PROSITE" id="PS50991">
    <property type="entry name" value="PYR_CT"/>
    <property type="match status" value="1"/>
</dbReference>
<dbReference type="PANTHER" id="PTHR42880">
    <property type="entry name" value="HOMOCITRATE SYNTHASE"/>
    <property type="match status" value="1"/>
</dbReference>
<dbReference type="Proteomes" id="UP000277582">
    <property type="component" value="Unassembled WGS sequence"/>
</dbReference>
<dbReference type="PANTHER" id="PTHR42880:SF1">
    <property type="entry name" value="ISOPROPYLMALATE_HOMOCITRATE_CITRAMALATE SYNTHASE FAMILY PROTEIN"/>
    <property type="match status" value="1"/>
</dbReference>
<evidence type="ECO:0000313" key="4">
    <source>
        <dbReference type="EMBL" id="RSN79080.1"/>
    </source>
</evidence>
<dbReference type="Pfam" id="PF22617">
    <property type="entry name" value="HCS_D2"/>
    <property type="match status" value="1"/>
</dbReference>
<evidence type="ECO:0000259" key="3">
    <source>
        <dbReference type="PROSITE" id="PS50991"/>
    </source>
</evidence>
<evidence type="ECO:0000313" key="5">
    <source>
        <dbReference type="Proteomes" id="UP000277582"/>
    </source>
</evidence>
<dbReference type="GO" id="GO:0016740">
    <property type="term" value="F:transferase activity"/>
    <property type="evidence" value="ECO:0007669"/>
    <property type="project" value="UniProtKB-KW"/>
</dbReference>
<evidence type="ECO:0000256" key="2">
    <source>
        <dbReference type="ARBA" id="ARBA00022679"/>
    </source>
</evidence>
<keyword evidence="5" id="KW-1185">Reference proteome</keyword>
<keyword evidence="2" id="KW-0808">Transferase</keyword>
<dbReference type="InterPro" id="IPR013785">
    <property type="entry name" value="Aldolase_TIM"/>
</dbReference>
<dbReference type="EMBL" id="RCOS01000003">
    <property type="protein sequence ID" value="RSN79080.1"/>
    <property type="molecule type" value="Genomic_DNA"/>
</dbReference>
<dbReference type="SUPFAM" id="SSF51569">
    <property type="entry name" value="Aldolase"/>
    <property type="match status" value="1"/>
</dbReference>
<dbReference type="AlphaFoldDB" id="A0A429GZ00"/>
<comment type="similarity">
    <text evidence="1">Belongs to the alpha-IPM synthase/homocitrate synthase family.</text>
</comment>
<protein>
    <submittedName>
        <fullName evidence="4">2-isopropylmalate synthase</fullName>
    </submittedName>
</protein>
<dbReference type="Gene3D" id="3.20.20.70">
    <property type="entry name" value="Aldolase class I"/>
    <property type="match status" value="1"/>
</dbReference>
<name>A0A429GZ00_9CREN</name>